<dbReference type="GO" id="GO:0032259">
    <property type="term" value="P:methylation"/>
    <property type="evidence" value="ECO:0007669"/>
    <property type="project" value="UniProtKB-KW"/>
</dbReference>
<organism evidence="2 3">
    <name type="scientific">Alterisphingorhabdus coralli</name>
    <dbReference type="NCBI Taxonomy" id="3071408"/>
    <lineage>
        <taxon>Bacteria</taxon>
        <taxon>Pseudomonadati</taxon>
        <taxon>Pseudomonadota</taxon>
        <taxon>Alphaproteobacteria</taxon>
        <taxon>Sphingomonadales</taxon>
        <taxon>Sphingomonadaceae</taxon>
        <taxon>Alterisphingorhabdus (ex Yan et al. 2024)</taxon>
    </lineage>
</organism>
<evidence type="ECO:0000313" key="3">
    <source>
        <dbReference type="Proteomes" id="UP001302429"/>
    </source>
</evidence>
<sequence>MAEMQDDAGNHGIKEDAESKLAKAIFSEIYAHGIWGKSENHGGGRYYSGAGSHMPTFAEPYIRQVAQYLGTFPKKPDVADLGCGDFAIGSQIRPYCGRYIAGDIVDDVIAYNRQRFTDLDVDFQVLNLAESPLPGADIVFVRQVFQHLSNAMIQKSLDNIRRSYPILVLTEHVPGGNAFVPNMDMAINADIRMVQGSGVVITAPPFSVPVKSQTVICDVDLGTSRVVTTVYEFA</sequence>
<keyword evidence="3" id="KW-1185">Reference proteome</keyword>
<name>A0AA97I1C9_9SPHN</name>
<dbReference type="Proteomes" id="UP001302429">
    <property type="component" value="Chromosome"/>
</dbReference>
<keyword evidence="2" id="KW-0808">Transferase</keyword>
<dbReference type="EC" id="2.1.-.-" evidence="2"/>
<dbReference type="InterPro" id="IPR029063">
    <property type="entry name" value="SAM-dependent_MTases_sf"/>
</dbReference>
<dbReference type="InterPro" id="IPR041698">
    <property type="entry name" value="Methyltransf_25"/>
</dbReference>
<dbReference type="KEGG" id="acoa:RB602_00630"/>
<evidence type="ECO:0000259" key="1">
    <source>
        <dbReference type="Pfam" id="PF13649"/>
    </source>
</evidence>
<dbReference type="SUPFAM" id="SSF53335">
    <property type="entry name" value="S-adenosyl-L-methionine-dependent methyltransferases"/>
    <property type="match status" value="1"/>
</dbReference>
<dbReference type="Pfam" id="PF13649">
    <property type="entry name" value="Methyltransf_25"/>
    <property type="match status" value="1"/>
</dbReference>
<dbReference type="GO" id="GO:0008168">
    <property type="term" value="F:methyltransferase activity"/>
    <property type="evidence" value="ECO:0007669"/>
    <property type="project" value="UniProtKB-KW"/>
</dbReference>
<proteinExistence type="predicted"/>
<gene>
    <name evidence="2" type="ORF">RB602_00630</name>
</gene>
<dbReference type="EMBL" id="CP136594">
    <property type="protein sequence ID" value="WOE75258.1"/>
    <property type="molecule type" value="Genomic_DNA"/>
</dbReference>
<protein>
    <submittedName>
        <fullName evidence="2">Class I SAM-dependent methyltransferase</fullName>
        <ecNumber evidence="2">2.1.-.-</ecNumber>
    </submittedName>
</protein>
<evidence type="ECO:0000313" key="2">
    <source>
        <dbReference type="EMBL" id="WOE75258.1"/>
    </source>
</evidence>
<dbReference type="AlphaFoldDB" id="A0AA97I1C9"/>
<reference evidence="2 3" key="1">
    <citation type="submission" date="2023-10" db="EMBL/GenBank/DDBJ databases">
        <title>Complete genome sequence of a Sphingomonadaceae bacterium.</title>
        <authorList>
            <person name="Yan C."/>
        </authorList>
    </citation>
    <scope>NUCLEOTIDE SEQUENCE [LARGE SCALE GENOMIC DNA]</scope>
    <source>
        <strain evidence="2 3">SCSIO 66989</strain>
    </source>
</reference>
<accession>A0AA97I1C9</accession>
<keyword evidence="2" id="KW-0489">Methyltransferase</keyword>
<feature type="domain" description="Methyltransferase" evidence="1">
    <location>
        <begin position="78"/>
        <end position="162"/>
    </location>
</feature>
<dbReference type="RefSeq" id="WP_317082009.1">
    <property type="nucleotide sequence ID" value="NZ_CP136594.1"/>
</dbReference>
<dbReference type="Gene3D" id="3.40.50.150">
    <property type="entry name" value="Vaccinia Virus protein VP39"/>
    <property type="match status" value="1"/>
</dbReference>